<dbReference type="GO" id="GO:0102193">
    <property type="term" value="F:protein-ribulosamine 3-kinase activity"/>
    <property type="evidence" value="ECO:0007669"/>
    <property type="project" value="UniProtKB-EC"/>
</dbReference>
<dbReference type="InterPro" id="IPR016477">
    <property type="entry name" value="Fructo-/Ketosamine-3-kinase"/>
</dbReference>
<dbReference type="Pfam" id="PF03881">
    <property type="entry name" value="Fructosamin_kin"/>
    <property type="match status" value="1"/>
</dbReference>
<evidence type="ECO:0000313" key="3">
    <source>
        <dbReference type="EMBL" id="KAF2747653.1"/>
    </source>
</evidence>
<sequence length="341" mass="38978">MSKIPEGFTEAVLKDEDKYKGTELDANIVAVLPRGTEIRLVCTYGVTHWSILTKIDTTVNSEPQSFFLKEYRDPNAKAMVRGEYESTAALHSIAPHNVPRPWGYGAFASDSTRFFYIQSFCDMHDDLPNTEAFVTLLAKVHAQESPNGKFGFHIPTFQGNIQNNNTSCNTWEEHFTRNLRSLIDLERSIQGRDPEMDALSHSLITKVVPRLLRPLETNGNKIKPVLLHGDMWHGNVSIHAQSGEPIIYDPGCFYGHNEYEMAPWRASRYRFNKTHSDAYHRLVPVSEPVEDADDRNLLYALRNDIQVSCTWKENKETRKLAIESMRRLVAKFPNGYETAEE</sequence>
<evidence type="ECO:0000313" key="4">
    <source>
        <dbReference type="Proteomes" id="UP000799440"/>
    </source>
</evidence>
<name>A0A6A6VBZ1_9PLEO</name>
<organism evidence="3 4">
    <name type="scientific">Sporormia fimetaria CBS 119925</name>
    <dbReference type="NCBI Taxonomy" id="1340428"/>
    <lineage>
        <taxon>Eukaryota</taxon>
        <taxon>Fungi</taxon>
        <taxon>Dikarya</taxon>
        <taxon>Ascomycota</taxon>
        <taxon>Pezizomycotina</taxon>
        <taxon>Dothideomycetes</taxon>
        <taxon>Pleosporomycetidae</taxon>
        <taxon>Pleosporales</taxon>
        <taxon>Sporormiaceae</taxon>
        <taxon>Sporormia</taxon>
    </lineage>
</organism>
<accession>A0A6A6VBZ1</accession>
<dbReference type="EC" id="2.7.1.172" evidence="1"/>
<dbReference type="Proteomes" id="UP000799440">
    <property type="component" value="Unassembled WGS sequence"/>
</dbReference>
<proteinExistence type="predicted"/>
<dbReference type="EMBL" id="MU006572">
    <property type="protein sequence ID" value="KAF2747653.1"/>
    <property type="molecule type" value="Genomic_DNA"/>
</dbReference>
<dbReference type="Gene3D" id="3.90.1200.10">
    <property type="match status" value="1"/>
</dbReference>
<evidence type="ECO:0000256" key="2">
    <source>
        <dbReference type="ARBA" id="ARBA00048655"/>
    </source>
</evidence>
<protein>
    <recommendedName>
        <fullName evidence="1">protein-ribulosamine 3-kinase</fullName>
        <ecNumber evidence="1">2.7.1.172</ecNumber>
    </recommendedName>
</protein>
<dbReference type="PANTHER" id="PTHR12149">
    <property type="entry name" value="FRUCTOSAMINE 3 KINASE-RELATED PROTEIN"/>
    <property type="match status" value="1"/>
</dbReference>
<evidence type="ECO:0000256" key="1">
    <source>
        <dbReference type="ARBA" id="ARBA00011961"/>
    </source>
</evidence>
<dbReference type="OrthoDB" id="5772781at2759"/>
<dbReference type="AlphaFoldDB" id="A0A6A6VBZ1"/>
<dbReference type="InterPro" id="IPR011009">
    <property type="entry name" value="Kinase-like_dom_sf"/>
</dbReference>
<reference evidence="3" key="1">
    <citation type="journal article" date="2020" name="Stud. Mycol.">
        <title>101 Dothideomycetes genomes: a test case for predicting lifestyles and emergence of pathogens.</title>
        <authorList>
            <person name="Haridas S."/>
            <person name="Albert R."/>
            <person name="Binder M."/>
            <person name="Bloem J."/>
            <person name="Labutti K."/>
            <person name="Salamov A."/>
            <person name="Andreopoulos B."/>
            <person name="Baker S."/>
            <person name="Barry K."/>
            <person name="Bills G."/>
            <person name="Bluhm B."/>
            <person name="Cannon C."/>
            <person name="Castanera R."/>
            <person name="Culley D."/>
            <person name="Daum C."/>
            <person name="Ezra D."/>
            <person name="Gonzalez J."/>
            <person name="Henrissat B."/>
            <person name="Kuo A."/>
            <person name="Liang C."/>
            <person name="Lipzen A."/>
            <person name="Lutzoni F."/>
            <person name="Magnuson J."/>
            <person name="Mondo S."/>
            <person name="Nolan M."/>
            <person name="Ohm R."/>
            <person name="Pangilinan J."/>
            <person name="Park H.-J."/>
            <person name="Ramirez L."/>
            <person name="Alfaro M."/>
            <person name="Sun H."/>
            <person name="Tritt A."/>
            <person name="Yoshinaga Y."/>
            <person name="Zwiers L.-H."/>
            <person name="Turgeon B."/>
            <person name="Goodwin S."/>
            <person name="Spatafora J."/>
            <person name="Crous P."/>
            <person name="Grigoriev I."/>
        </authorList>
    </citation>
    <scope>NUCLEOTIDE SEQUENCE</scope>
    <source>
        <strain evidence="3">CBS 119925</strain>
    </source>
</reference>
<gene>
    <name evidence="3" type="ORF">M011DRAFT_50157</name>
</gene>
<keyword evidence="4" id="KW-1185">Reference proteome</keyword>
<comment type="catalytic activity">
    <reaction evidence="2">
        <text>N(6)-D-ribulosyl-L-lysyl-[protein] + ATP = N(6)-(3-O-phospho-D-ribulosyl)-L-lysyl-[protein] + ADP + H(+)</text>
        <dbReference type="Rhea" id="RHEA:48432"/>
        <dbReference type="Rhea" id="RHEA-COMP:12103"/>
        <dbReference type="Rhea" id="RHEA-COMP:12104"/>
        <dbReference type="ChEBI" id="CHEBI:15378"/>
        <dbReference type="ChEBI" id="CHEBI:30616"/>
        <dbReference type="ChEBI" id="CHEBI:90418"/>
        <dbReference type="ChEBI" id="CHEBI:90420"/>
        <dbReference type="ChEBI" id="CHEBI:456216"/>
        <dbReference type="EC" id="2.7.1.172"/>
    </reaction>
    <physiologicalReaction direction="left-to-right" evidence="2">
        <dbReference type="Rhea" id="RHEA:48433"/>
    </physiologicalReaction>
</comment>
<dbReference type="PANTHER" id="PTHR12149:SF8">
    <property type="entry name" value="PROTEIN-RIBULOSAMINE 3-KINASE"/>
    <property type="match status" value="1"/>
</dbReference>
<dbReference type="SUPFAM" id="SSF56112">
    <property type="entry name" value="Protein kinase-like (PK-like)"/>
    <property type="match status" value="1"/>
</dbReference>